<accession>A0ABD6QWU9</accession>
<proteinExistence type="predicted"/>
<dbReference type="AlphaFoldDB" id="A0ABD6QWU9"/>
<dbReference type="Pfam" id="PF04556">
    <property type="entry name" value="DpnII"/>
    <property type="match status" value="1"/>
</dbReference>
<feature type="non-terminal residue" evidence="2">
    <location>
        <position position="42"/>
    </location>
</feature>
<dbReference type="EMBL" id="MUPB01000134">
    <property type="protein sequence ID" value="OOQ16619.1"/>
    <property type="molecule type" value="Genomic_DNA"/>
</dbReference>
<evidence type="ECO:0000313" key="2">
    <source>
        <dbReference type="EMBL" id="OOQ16619.1"/>
    </source>
</evidence>
<dbReference type="Proteomes" id="UP000318633">
    <property type="component" value="Unassembled WGS sequence"/>
</dbReference>
<sequence>MKNHLPFDTFLKSLKTSNRTLDFFTDWQKCLKNKNEISIALK</sequence>
<protein>
    <recommendedName>
        <fullName evidence="1">Restriction endonuclease type II DpnII-like domain-containing protein</fullName>
    </recommendedName>
</protein>
<dbReference type="RefSeq" id="WP_241823548.1">
    <property type="nucleotide sequence ID" value="NZ_MUPB01000134.1"/>
</dbReference>
<name>A0ABD6QWU9_HELPX</name>
<reference evidence="2 3" key="1">
    <citation type="journal article" date="2017" name="Front. Cell. Infect. Microbiol.">
        <title>Whole Genome Sequence and Phylogenetic Analysis Show Helicobacter pylori Strains from Latin America Have Followed a Unique Evolution Pathway.</title>
        <authorList>
            <person name="Munoz-Ramirez Z.Y."/>
            <person name="Mendez-Tenorio A."/>
            <person name="Kato I."/>
            <person name="Bravo M.M."/>
            <person name="Rizzato C."/>
            <person name="Thorell K."/>
            <person name="Torres R.C."/>
            <person name="Aviles-Jimenez F."/>
            <person name="Camorlinga M."/>
            <person name="Canzian F."/>
            <person name="Torres J."/>
        </authorList>
    </citation>
    <scope>NUCLEOTIDE SEQUENCE [LARGE SCALE GENOMIC DNA]</scope>
    <source>
        <strain evidence="2 3">CG22371</strain>
    </source>
</reference>
<feature type="domain" description="Restriction endonuclease type II DpnII-like" evidence="1">
    <location>
        <begin position="7"/>
        <end position="41"/>
    </location>
</feature>
<dbReference type="InterPro" id="IPR007637">
    <property type="entry name" value="Restrct_endonuc_II_DpnII-like"/>
</dbReference>
<organism evidence="2 3">
    <name type="scientific">Helicobacter pylori</name>
    <name type="common">Campylobacter pylori</name>
    <dbReference type="NCBI Taxonomy" id="210"/>
    <lineage>
        <taxon>Bacteria</taxon>
        <taxon>Pseudomonadati</taxon>
        <taxon>Campylobacterota</taxon>
        <taxon>Epsilonproteobacteria</taxon>
        <taxon>Campylobacterales</taxon>
        <taxon>Helicobacteraceae</taxon>
        <taxon>Helicobacter</taxon>
    </lineage>
</organism>
<gene>
    <name evidence="2" type="ORF">B0X56_04945</name>
</gene>
<evidence type="ECO:0000259" key="1">
    <source>
        <dbReference type="Pfam" id="PF04556"/>
    </source>
</evidence>
<evidence type="ECO:0000313" key="3">
    <source>
        <dbReference type="Proteomes" id="UP000318633"/>
    </source>
</evidence>
<comment type="caution">
    <text evidence="2">The sequence shown here is derived from an EMBL/GenBank/DDBJ whole genome shotgun (WGS) entry which is preliminary data.</text>
</comment>